<evidence type="ECO:0000256" key="2">
    <source>
        <dbReference type="RuleBase" id="RU362097"/>
    </source>
</evidence>
<dbReference type="NCBIfam" id="TIGR01845">
    <property type="entry name" value="outer_NodT"/>
    <property type="match status" value="1"/>
</dbReference>
<dbReference type="EMBL" id="JANFPI010000010">
    <property type="protein sequence ID" value="MCX8999616.1"/>
    <property type="molecule type" value="Genomic_DNA"/>
</dbReference>
<dbReference type="RefSeq" id="WP_306413118.1">
    <property type="nucleotide sequence ID" value="NZ_JANFPI010000010.1"/>
</dbReference>
<comment type="similarity">
    <text evidence="1 2">Belongs to the outer membrane factor (OMF) (TC 1.B.17) family.</text>
</comment>
<reference evidence="3" key="1">
    <citation type="submission" date="2022-07" db="EMBL/GenBank/DDBJ databases">
        <title>Ectorhizobium quercum gen.nov., sp. nov.</title>
        <authorList>
            <person name="Ma T."/>
            <person name="Li Y."/>
        </authorList>
    </citation>
    <scope>NUCLEOTIDE SEQUENCE</scope>
    <source>
        <strain evidence="3">BDR2-2</strain>
    </source>
</reference>
<evidence type="ECO:0000313" key="3">
    <source>
        <dbReference type="EMBL" id="MCX8999616.1"/>
    </source>
</evidence>
<dbReference type="Gene3D" id="1.20.1600.10">
    <property type="entry name" value="Outer membrane efflux proteins (OEP)"/>
    <property type="match status" value="1"/>
</dbReference>
<dbReference type="GO" id="GO:0015562">
    <property type="term" value="F:efflux transmembrane transporter activity"/>
    <property type="evidence" value="ECO:0007669"/>
    <property type="project" value="InterPro"/>
</dbReference>
<evidence type="ECO:0000256" key="1">
    <source>
        <dbReference type="ARBA" id="ARBA00007613"/>
    </source>
</evidence>
<dbReference type="InterPro" id="IPR003423">
    <property type="entry name" value="OMP_efflux"/>
</dbReference>
<dbReference type="AlphaFoldDB" id="A0AAE3N461"/>
<keyword evidence="2" id="KW-0564">Palmitate</keyword>
<dbReference type="PROSITE" id="PS51257">
    <property type="entry name" value="PROKAR_LIPOPROTEIN"/>
    <property type="match status" value="1"/>
</dbReference>
<keyword evidence="2" id="KW-0472">Membrane</keyword>
<gene>
    <name evidence="3" type="ORF">NOF55_21145</name>
</gene>
<dbReference type="Proteomes" id="UP001208771">
    <property type="component" value="Unassembled WGS sequence"/>
</dbReference>
<name>A0AAE3N461_9HYPH</name>
<dbReference type="SUPFAM" id="SSF56954">
    <property type="entry name" value="Outer membrane efflux proteins (OEP)"/>
    <property type="match status" value="1"/>
</dbReference>
<feature type="signal peptide" evidence="2">
    <location>
        <begin position="1"/>
        <end position="21"/>
    </location>
</feature>
<keyword evidence="4" id="KW-1185">Reference proteome</keyword>
<dbReference type="Pfam" id="PF02321">
    <property type="entry name" value="OEP"/>
    <property type="match status" value="2"/>
</dbReference>
<protein>
    <submittedName>
        <fullName evidence="3">Efflux transporter outer membrane subunit</fullName>
    </submittedName>
</protein>
<organism evidence="3 4">
    <name type="scientific">Ectorhizobium quercum</name>
    <dbReference type="NCBI Taxonomy" id="2965071"/>
    <lineage>
        <taxon>Bacteria</taxon>
        <taxon>Pseudomonadati</taxon>
        <taxon>Pseudomonadota</taxon>
        <taxon>Alphaproteobacteria</taxon>
        <taxon>Hyphomicrobiales</taxon>
        <taxon>Rhizobiaceae</taxon>
        <taxon>Ectorhizobium</taxon>
    </lineage>
</organism>
<feature type="chain" id="PRO_5041772474" evidence="2">
    <location>
        <begin position="22"/>
        <end position="473"/>
    </location>
</feature>
<evidence type="ECO:0000313" key="4">
    <source>
        <dbReference type="Proteomes" id="UP001208771"/>
    </source>
</evidence>
<keyword evidence="2" id="KW-0449">Lipoprotein</keyword>
<dbReference type="PANTHER" id="PTHR30203">
    <property type="entry name" value="OUTER MEMBRANE CATION EFFLUX PROTEIN"/>
    <property type="match status" value="1"/>
</dbReference>
<proteinExistence type="inferred from homology"/>
<accession>A0AAE3N461</accession>
<keyword evidence="2" id="KW-1134">Transmembrane beta strand</keyword>
<dbReference type="GO" id="GO:0005886">
    <property type="term" value="C:plasma membrane"/>
    <property type="evidence" value="ECO:0007669"/>
    <property type="project" value="UniProtKB-SubCell"/>
</dbReference>
<dbReference type="InterPro" id="IPR010131">
    <property type="entry name" value="MdtP/NodT-like"/>
</dbReference>
<comment type="caution">
    <text evidence="3">The sequence shown here is derived from an EMBL/GenBank/DDBJ whole genome shotgun (WGS) entry which is preliminary data.</text>
</comment>
<dbReference type="Gene3D" id="2.20.200.10">
    <property type="entry name" value="Outer membrane efflux proteins (OEP)"/>
    <property type="match status" value="1"/>
</dbReference>
<comment type="subcellular location">
    <subcellularLocation>
        <location evidence="2">Cell membrane</location>
        <topology evidence="2">Lipid-anchor</topology>
    </subcellularLocation>
</comment>
<keyword evidence="2" id="KW-0732">Signal</keyword>
<sequence length="473" mass="49806">MVSFRSAAPLVLLLLSSCVSGPNHTPPQIDLPQKFNEGGSGSAGDVTAKAWWPAFNDRRLDAYVEQGLSQNLTVLQAIERITAAEANVISAGAGSLPQLAADASETLSGQGGELRTQTSTLSSASGGLSASWLLDLFGQYRRAKEGALASLDSAYATADVARLTYLSNVVNAYIDVRYYQERLAIARKNLTSRRETLDLTKLQLEAGAASRLDVVQSEGLVNSTLADIPGFDKGFRISAHNLATLLGLPAETLIAELQKGGRQPVARFSTKAGVPADLIRNRPDIRAAERDLAAAVAQIGVAEADFYPSITLGGSISPTLRNMSGTNGWLTTWSFGPTLNLPIFTGGALKANLTTAESNARNAYLAWKETVLGAVQDVADALASIKRDAETVTALRRTVQSYEEALRLSTASYRDGASSLLDVLDAQRSVSTAQASLATAVQQLASDYVALNVAMGGGYAATGPVRVATTTKP</sequence>
<keyword evidence="2" id="KW-0812">Transmembrane</keyword>